<evidence type="ECO:0000256" key="2">
    <source>
        <dbReference type="ARBA" id="ARBA00023015"/>
    </source>
</evidence>
<dbReference type="EMBL" id="BMKR01000003">
    <property type="protein sequence ID" value="GGF65379.1"/>
    <property type="molecule type" value="Genomic_DNA"/>
</dbReference>
<dbReference type="Gene3D" id="1.10.1740.10">
    <property type="match status" value="1"/>
</dbReference>
<accession>A0A917C0Z2</accession>
<gene>
    <name evidence="8" type="ORF">GCM10010912_07990</name>
</gene>
<dbReference type="SUPFAM" id="SSF88946">
    <property type="entry name" value="Sigma2 domain of RNA polymerase sigma factors"/>
    <property type="match status" value="1"/>
</dbReference>
<reference evidence="8" key="1">
    <citation type="journal article" date="2014" name="Int. J. Syst. Evol. Microbiol.">
        <title>Complete genome sequence of Corynebacterium casei LMG S-19264T (=DSM 44701T), isolated from a smear-ripened cheese.</title>
        <authorList>
            <consortium name="US DOE Joint Genome Institute (JGI-PGF)"/>
            <person name="Walter F."/>
            <person name="Albersmeier A."/>
            <person name="Kalinowski J."/>
            <person name="Ruckert C."/>
        </authorList>
    </citation>
    <scope>NUCLEOTIDE SEQUENCE</scope>
    <source>
        <strain evidence="8">CGMCC 1.16134</strain>
    </source>
</reference>
<dbReference type="CDD" id="cd06171">
    <property type="entry name" value="Sigma70_r4"/>
    <property type="match status" value="1"/>
</dbReference>
<keyword evidence="9" id="KW-1185">Reference proteome</keyword>
<dbReference type="InterPro" id="IPR013249">
    <property type="entry name" value="RNA_pol_sigma70_r4_t2"/>
</dbReference>
<keyword evidence="5" id="KW-0804">Transcription</keyword>
<reference evidence="8" key="2">
    <citation type="submission" date="2020-09" db="EMBL/GenBank/DDBJ databases">
        <authorList>
            <person name="Sun Q."/>
            <person name="Zhou Y."/>
        </authorList>
    </citation>
    <scope>NUCLEOTIDE SEQUENCE</scope>
    <source>
        <strain evidence="8">CGMCC 1.16134</strain>
    </source>
</reference>
<evidence type="ECO:0000256" key="3">
    <source>
        <dbReference type="ARBA" id="ARBA00023082"/>
    </source>
</evidence>
<evidence type="ECO:0000256" key="1">
    <source>
        <dbReference type="ARBA" id="ARBA00010641"/>
    </source>
</evidence>
<comment type="caution">
    <text evidence="8">The sequence shown here is derived from an EMBL/GenBank/DDBJ whole genome shotgun (WGS) entry which is preliminary data.</text>
</comment>
<evidence type="ECO:0000256" key="5">
    <source>
        <dbReference type="ARBA" id="ARBA00023163"/>
    </source>
</evidence>
<protein>
    <submittedName>
        <fullName evidence="8">RNA polymerase sigma factor</fullName>
    </submittedName>
</protein>
<sequence length="198" mass="23311">MSNSPDNKELEEWIADIQQGDTGRYALIVAAFQQPMYRYCCRLLANRQDAEDAVQDVLVKAYQSIHRYKPTVHFSAWLYRIAYNHCLNLLRRRRLHRQVMRIFRPETVAASPEQELDALLYKPSLAAALSRLSLEERNLLILRVFEEKSYEELSEILKITPNALNKRMARIKKKVKLVMESEEEEQWNEPQSAMNTKI</sequence>
<dbReference type="SUPFAM" id="SSF88659">
    <property type="entry name" value="Sigma3 and sigma4 domains of RNA polymerase sigma factors"/>
    <property type="match status" value="1"/>
</dbReference>
<organism evidence="8 9">
    <name type="scientific">Paenibacillus albidus</name>
    <dbReference type="NCBI Taxonomy" id="2041023"/>
    <lineage>
        <taxon>Bacteria</taxon>
        <taxon>Bacillati</taxon>
        <taxon>Bacillota</taxon>
        <taxon>Bacilli</taxon>
        <taxon>Bacillales</taxon>
        <taxon>Paenibacillaceae</taxon>
        <taxon>Paenibacillus</taxon>
    </lineage>
</organism>
<evidence type="ECO:0000256" key="4">
    <source>
        <dbReference type="ARBA" id="ARBA00023125"/>
    </source>
</evidence>
<dbReference type="GO" id="GO:0003677">
    <property type="term" value="F:DNA binding"/>
    <property type="evidence" value="ECO:0007669"/>
    <property type="project" value="UniProtKB-KW"/>
</dbReference>
<evidence type="ECO:0000313" key="8">
    <source>
        <dbReference type="EMBL" id="GGF65379.1"/>
    </source>
</evidence>
<feature type="domain" description="RNA polymerase sigma-70 region 2" evidence="6">
    <location>
        <begin position="29"/>
        <end position="94"/>
    </location>
</feature>
<keyword evidence="2" id="KW-0805">Transcription regulation</keyword>
<dbReference type="InterPro" id="IPR013325">
    <property type="entry name" value="RNA_pol_sigma_r2"/>
</dbReference>
<dbReference type="InterPro" id="IPR039425">
    <property type="entry name" value="RNA_pol_sigma-70-like"/>
</dbReference>
<dbReference type="GO" id="GO:0006352">
    <property type="term" value="P:DNA-templated transcription initiation"/>
    <property type="evidence" value="ECO:0007669"/>
    <property type="project" value="InterPro"/>
</dbReference>
<comment type="similarity">
    <text evidence="1">Belongs to the sigma-70 factor family. ECF subfamily.</text>
</comment>
<evidence type="ECO:0000259" key="6">
    <source>
        <dbReference type="Pfam" id="PF04542"/>
    </source>
</evidence>
<dbReference type="RefSeq" id="WP_189022311.1">
    <property type="nucleotide sequence ID" value="NZ_BMKR01000003.1"/>
</dbReference>
<dbReference type="InterPro" id="IPR014284">
    <property type="entry name" value="RNA_pol_sigma-70_dom"/>
</dbReference>
<dbReference type="AlphaFoldDB" id="A0A917C0Z2"/>
<dbReference type="GO" id="GO:0016987">
    <property type="term" value="F:sigma factor activity"/>
    <property type="evidence" value="ECO:0007669"/>
    <property type="project" value="UniProtKB-KW"/>
</dbReference>
<dbReference type="Proteomes" id="UP000637643">
    <property type="component" value="Unassembled WGS sequence"/>
</dbReference>
<keyword evidence="3" id="KW-0731">Sigma factor</keyword>
<dbReference type="Pfam" id="PF08281">
    <property type="entry name" value="Sigma70_r4_2"/>
    <property type="match status" value="1"/>
</dbReference>
<dbReference type="Pfam" id="PF04542">
    <property type="entry name" value="Sigma70_r2"/>
    <property type="match status" value="1"/>
</dbReference>
<dbReference type="NCBIfam" id="TIGR02937">
    <property type="entry name" value="sigma70-ECF"/>
    <property type="match status" value="1"/>
</dbReference>
<dbReference type="PANTHER" id="PTHR43133">
    <property type="entry name" value="RNA POLYMERASE ECF-TYPE SIGMA FACTO"/>
    <property type="match status" value="1"/>
</dbReference>
<feature type="domain" description="RNA polymerase sigma factor 70 region 4 type 2" evidence="7">
    <location>
        <begin position="125"/>
        <end position="174"/>
    </location>
</feature>
<dbReference type="PANTHER" id="PTHR43133:SF8">
    <property type="entry name" value="RNA POLYMERASE SIGMA FACTOR HI_1459-RELATED"/>
    <property type="match status" value="1"/>
</dbReference>
<name>A0A917C0Z2_9BACL</name>
<dbReference type="InterPro" id="IPR013324">
    <property type="entry name" value="RNA_pol_sigma_r3/r4-like"/>
</dbReference>
<dbReference type="InterPro" id="IPR036388">
    <property type="entry name" value="WH-like_DNA-bd_sf"/>
</dbReference>
<proteinExistence type="inferred from homology"/>
<dbReference type="Gene3D" id="1.10.10.10">
    <property type="entry name" value="Winged helix-like DNA-binding domain superfamily/Winged helix DNA-binding domain"/>
    <property type="match status" value="1"/>
</dbReference>
<evidence type="ECO:0000313" key="9">
    <source>
        <dbReference type="Proteomes" id="UP000637643"/>
    </source>
</evidence>
<keyword evidence="4" id="KW-0238">DNA-binding</keyword>
<dbReference type="InterPro" id="IPR007627">
    <property type="entry name" value="RNA_pol_sigma70_r2"/>
</dbReference>
<evidence type="ECO:0000259" key="7">
    <source>
        <dbReference type="Pfam" id="PF08281"/>
    </source>
</evidence>